<reference evidence="3" key="1">
    <citation type="submission" date="2013-04" db="EMBL/GenBank/DDBJ databases">
        <authorList>
            <person name="Qu J."/>
            <person name="Murali S.C."/>
            <person name="Bandaranaike D."/>
            <person name="Bellair M."/>
            <person name="Blankenburg K."/>
            <person name="Chao H."/>
            <person name="Dinh H."/>
            <person name="Doddapaneni H."/>
            <person name="Downs B."/>
            <person name="Dugan-Rocha S."/>
            <person name="Elkadiri S."/>
            <person name="Gnanaolivu R.D."/>
            <person name="Hernandez B."/>
            <person name="Javaid M."/>
            <person name="Jayaseelan J.C."/>
            <person name="Lee S."/>
            <person name="Li M."/>
            <person name="Ming W."/>
            <person name="Munidasa M."/>
            <person name="Muniz J."/>
            <person name="Nguyen L."/>
            <person name="Ongeri F."/>
            <person name="Osuji N."/>
            <person name="Pu L.-L."/>
            <person name="Puazo M."/>
            <person name="Qu C."/>
            <person name="Quiroz J."/>
            <person name="Raj R."/>
            <person name="Weissenberger G."/>
            <person name="Xin Y."/>
            <person name="Zou X."/>
            <person name="Han Y."/>
            <person name="Richards S."/>
            <person name="Worley K."/>
            <person name="Muzny D."/>
            <person name="Gibbs R."/>
        </authorList>
    </citation>
    <scope>NUCLEOTIDE SEQUENCE</scope>
    <source>
        <strain evidence="3">Sampled in the wild</strain>
    </source>
</reference>
<organism evidence="3 4">
    <name type="scientific">Ladona fulva</name>
    <name type="common">Scarce chaser dragonfly</name>
    <name type="synonym">Libellula fulva</name>
    <dbReference type="NCBI Taxonomy" id="123851"/>
    <lineage>
        <taxon>Eukaryota</taxon>
        <taxon>Metazoa</taxon>
        <taxon>Ecdysozoa</taxon>
        <taxon>Arthropoda</taxon>
        <taxon>Hexapoda</taxon>
        <taxon>Insecta</taxon>
        <taxon>Pterygota</taxon>
        <taxon>Palaeoptera</taxon>
        <taxon>Odonata</taxon>
        <taxon>Epiprocta</taxon>
        <taxon>Anisoptera</taxon>
        <taxon>Libelluloidea</taxon>
        <taxon>Libellulidae</taxon>
        <taxon>Ladona</taxon>
    </lineage>
</organism>
<evidence type="ECO:0000259" key="2">
    <source>
        <dbReference type="Pfam" id="PF20700"/>
    </source>
</evidence>
<sequence>MEMSIGKLAIAILTIVQAIHAGVERTEEDSAEIRPRASGKKLKVSVSDVANNSNFCYRIIEFVSVFSAISNIAICRWCKEKLSFGQSGERGLGFKISVKCKCGTTLIDSGPFVHNSFEINRRIVIKMRLLGVEREGISIFCGIMDFGQGLTKKSYEGIVCHIGESGKKFFDFTCKKAIDEEMQLNKEHGRPLLYCQACKYYKGMDKRDIRYMEQKEECPINHDGSAGKMEVDTVLEMFQRSEKLFGVRYGNYVSDGDAKTFKAILDWQPYSEDFTVI</sequence>
<dbReference type="Proteomes" id="UP000792457">
    <property type="component" value="Unassembled WGS sequence"/>
</dbReference>
<evidence type="ECO:0000313" key="3">
    <source>
        <dbReference type="EMBL" id="KAG8231176.1"/>
    </source>
</evidence>
<keyword evidence="1" id="KW-0732">Signal</keyword>
<dbReference type="Pfam" id="PF20700">
    <property type="entry name" value="Mutator"/>
    <property type="match status" value="1"/>
</dbReference>
<comment type="caution">
    <text evidence="3">The sequence shown here is derived from an EMBL/GenBank/DDBJ whole genome shotgun (WGS) entry which is preliminary data.</text>
</comment>
<evidence type="ECO:0000256" key="1">
    <source>
        <dbReference type="SAM" id="SignalP"/>
    </source>
</evidence>
<dbReference type="InterPro" id="IPR049012">
    <property type="entry name" value="Mutator_transp_dom"/>
</dbReference>
<evidence type="ECO:0000313" key="4">
    <source>
        <dbReference type="Proteomes" id="UP000792457"/>
    </source>
</evidence>
<keyword evidence="4" id="KW-1185">Reference proteome</keyword>
<feature type="signal peptide" evidence="1">
    <location>
        <begin position="1"/>
        <end position="21"/>
    </location>
</feature>
<name>A0A8K0KBM5_LADFU</name>
<reference evidence="3" key="2">
    <citation type="submission" date="2017-10" db="EMBL/GenBank/DDBJ databases">
        <title>Ladona fulva Genome sequencing and assembly.</title>
        <authorList>
            <person name="Murali S."/>
            <person name="Richards S."/>
            <person name="Bandaranaike D."/>
            <person name="Bellair M."/>
            <person name="Blankenburg K."/>
            <person name="Chao H."/>
            <person name="Dinh H."/>
            <person name="Doddapaneni H."/>
            <person name="Dugan-Rocha S."/>
            <person name="Elkadiri S."/>
            <person name="Gnanaolivu R."/>
            <person name="Hernandez B."/>
            <person name="Skinner E."/>
            <person name="Javaid M."/>
            <person name="Lee S."/>
            <person name="Li M."/>
            <person name="Ming W."/>
            <person name="Munidasa M."/>
            <person name="Muniz J."/>
            <person name="Nguyen L."/>
            <person name="Hughes D."/>
            <person name="Osuji N."/>
            <person name="Pu L.-L."/>
            <person name="Puazo M."/>
            <person name="Qu C."/>
            <person name="Quiroz J."/>
            <person name="Raj R."/>
            <person name="Weissenberger G."/>
            <person name="Xin Y."/>
            <person name="Zou X."/>
            <person name="Han Y."/>
            <person name="Worley K."/>
            <person name="Muzny D."/>
            <person name="Gibbs R."/>
        </authorList>
    </citation>
    <scope>NUCLEOTIDE SEQUENCE</scope>
    <source>
        <strain evidence="3">Sampled in the wild</strain>
    </source>
</reference>
<protein>
    <recommendedName>
        <fullName evidence="2">Mutator-like transposase domain-containing protein</fullName>
    </recommendedName>
</protein>
<dbReference type="AlphaFoldDB" id="A0A8K0KBM5"/>
<dbReference type="OrthoDB" id="10069847at2759"/>
<proteinExistence type="predicted"/>
<gene>
    <name evidence="3" type="ORF">J437_LFUL007936</name>
</gene>
<feature type="chain" id="PRO_5035431981" description="Mutator-like transposase domain-containing protein" evidence="1">
    <location>
        <begin position="22"/>
        <end position="277"/>
    </location>
</feature>
<accession>A0A8K0KBM5</accession>
<dbReference type="EMBL" id="KZ308540">
    <property type="protein sequence ID" value="KAG8231176.1"/>
    <property type="molecule type" value="Genomic_DNA"/>
</dbReference>
<feature type="domain" description="Mutator-like transposase" evidence="2">
    <location>
        <begin position="194"/>
        <end position="276"/>
    </location>
</feature>